<keyword evidence="4 6" id="KW-1133">Transmembrane helix</keyword>
<dbReference type="PANTHER" id="PTHR30619">
    <property type="entry name" value="DNA INTERNALIZATION/COMPETENCE PROTEIN COMEC/REC2"/>
    <property type="match status" value="1"/>
</dbReference>
<name>A0ABX1GRL6_9FLAO</name>
<feature type="transmembrane region" description="Helical" evidence="6">
    <location>
        <begin position="481"/>
        <end position="498"/>
    </location>
</feature>
<feature type="transmembrane region" description="Helical" evidence="6">
    <location>
        <begin position="30"/>
        <end position="46"/>
    </location>
</feature>
<dbReference type="RefSeq" id="WP_168551845.1">
    <property type="nucleotide sequence ID" value="NZ_JAAWWL010000001.1"/>
</dbReference>
<feature type="domain" description="ComEC/Rec2-related protein" evidence="7">
    <location>
        <begin position="230"/>
        <end position="496"/>
    </location>
</feature>
<evidence type="ECO:0000256" key="2">
    <source>
        <dbReference type="ARBA" id="ARBA00022475"/>
    </source>
</evidence>
<dbReference type="PANTHER" id="PTHR30619:SF1">
    <property type="entry name" value="RECOMBINATION PROTEIN 2"/>
    <property type="match status" value="1"/>
</dbReference>
<protein>
    <submittedName>
        <fullName evidence="9">ComEC family competence protein</fullName>
    </submittedName>
</protein>
<evidence type="ECO:0000256" key="5">
    <source>
        <dbReference type="ARBA" id="ARBA00023136"/>
    </source>
</evidence>
<evidence type="ECO:0000256" key="6">
    <source>
        <dbReference type="SAM" id="Phobius"/>
    </source>
</evidence>
<feature type="transmembrane region" description="Helical" evidence="6">
    <location>
        <begin position="58"/>
        <end position="80"/>
    </location>
</feature>
<comment type="subcellular location">
    <subcellularLocation>
        <location evidence="1">Cell membrane</location>
        <topology evidence="1">Multi-pass membrane protein</topology>
    </subcellularLocation>
</comment>
<proteinExistence type="predicted"/>
<keyword evidence="3 6" id="KW-0812">Transmembrane</keyword>
<dbReference type="NCBIfam" id="TIGR00360">
    <property type="entry name" value="ComEC_N-term"/>
    <property type="match status" value="1"/>
</dbReference>
<evidence type="ECO:0000256" key="4">
    <source>
        <dbReference type="ARBA" id="ARBA00022989"/>
    </source>
</evidence>
<accession>A0ABX1GRL6</accession>
<dbReference type="InterPro" id="IPR052159">
    <property type="entry name" value="Competence_DNA_uptake"/>
</dbReference>
<dbReference type="Pfam" id="PF03772">
    <property type="entry name" value="Competence"/>
    <property type="match status" value="1"/>
</dbReference>
<dbReference type="Pfam" id="PF13567">
    <property type="entry name" value="DUF4131"/>
    <property type="match status" value="1"/>
</dbReference>
<evidence type="ECO:0000259" key="8">
    <source>
        <dbReference type="Pfam" id="PF13567"/>
    </source>
</evidence>
<keyword evidence="2" id="KW-1003">Cell membrane</keyword>
<feature type="transmembrane region" description="Helical" evidence="6">
    <location>
        <begin position="330"/>
        <end position="349"/>
    </location>
</feature>
<dbReference type="InterPro" id="IPR004477">
    <property type="entry name" value="ComEC_N"/>
</dbReference>
<feature type="transmembrane region" description="Helical" evidence="6">
    <location>
        <begin position="250"/>
        <end position="273"/>
    </location>
</feature>
<sequence length="673" mass="76625">MRNFQFISIKLTLGLITGILLGYYFSINPIYPGISIPFLLIALGYYKKKEKRDAFPIFGLLAALLLICLGILVVTLSNLLSNRNHYAKQLSGQEQLFEIKVKSVLKPTSFSERYVVAVKYCDSSKVSGKLLLNLPLDSITNEFKIDDEFVFIGAPELVKKPLNPHQFDYKDYLKKQGISHQIRLEKAPLVKIPKPSKTLVGIASNFRDDLIKNLKTYNFGEAELSVIQALILGKRDDISNETYNDYKNAGAVHILAVSGLHIGILLIILQFLFKPLEVLRKGKQLKTVLVITALWVFAVIAGLSPSVVRAVTMFSFLAYAMNLNRPTNTFNIIALSIFFILLFKPLFLFQVGFQMSYLAVLAIVWIYPKLQRFWYPDNWLIRKLWQLLSVSLSAQLGVLPLSLFYFHQFPSLFFITNLIVVPFLGLILGIGVLVVVLAAMKALPEFLVEAYNYLITQMNAIISWVGNQEGFVFRDIPYDQVQLILGYAFIIGMVLYLTKPKFKNIVMFLGSLSGLLIWGIFNQYSLKTEERLILLHQTRNSVIIHQTAENLTVLHRNENLNQKIVNDFRVAERITEVKSSDLRNSYSIDGKSLVILDSTGVYPNQLHLDYVLLTESPKINLERLLDSIKPKVVLADGSNYKSYVHRWEATCLKRKVPFHHTGEKGAYYFKLNK</sequence>
<evidence type="ECO:0000259" key="7">
    <source>
        <dbReference type="Pfam" id="PF03772"/>
    </source>
</evidence>
<keyword evidence="5 6" id="KW-0472">Membrane</keyword>
<feature type="domain" description="DUF4131" evidence="8">
    <location>
        <begin position="32"/>
        <end position="188"/>
    </location>
</feature>
<feature type="transmembrane region" description="Helical" evidence="6">
    <location>
        <begin position="387"/>
        <end position="406"/>
    </location>
</feature>
<evidence type="ECO:0000313" key="10">
    <source>
        <dbReference type="Proteomes" id="UP000718451"/>
    </source>
</evidence>
<organism evidence="9 10">
    <name type="scientific">Croceivirga thetidis</name>
    <dbReference type="NCBI Taxonomy" id="2721623"/>
    <lineage>
        <taxon>Bacteria</taxon>
        <taxon>Pseudomonadati</taxon>
        <taxon>Bacteroidota</taxon>
        <taxon>Flavobacteriia</taxon>
        <taxon>Flavobacteriales</taxon>
        <taxon>Flavobacteriaceae</taxon>
        <taxon>Croceivirga</taxon>
    </lineage>
</organism>
<dbReference type="InterPro" id="IPR025405">
    <property type="entry name" value="DUF4131"/>
</dbReference>
<feature type="transmembrane region" description="Helical" evidence="6">
    <location>
        <begin position="505"/>
        <end position="521"/>
    </location>
</feature>
<comment type="caution">
    <text evidence="9">The sequence shown here is derived from an EMBL/GenBank/DDBJ whole genome shotgun (WGS) entry which is preliminary data.</text>
</comment>
<dbReference type="EMBL" id="JAAWWL010000001">
    <property type="protein sequence ID" value="NKI31690.1"/>
    <property type="molecule type" value="Genomic_DNA"/>
</dbReference>
<keyword evidence="10" id="KW-1185">Reference proteome</keyword>
<feature type="transmembrane region" description="Helical" evidence="6">
    <location>
        <begin position="412"/>
        <end position="438"/>
    </location>
</feature>
<evidence type="ECO:0000256" key="1">
    <source>
        <dbReference type="ARBA" id="ARBA00004651"/>
    </source>
</evidence>
<reference evidence="9 10" key="1">
    <citation type="submission" date="2020-04" db="EMBL/GenBank/DDBJ databases">
        <authorList>
            <person name="Yoon J."/>
        </authorList>
    </citation>
    <scope>NUCLEOTIDE SEQUENCE [LARGE SCALE GENOMIC DNA]</scope>
    <source>
        <strain evidence="9 10">DJ-13</strain>
    </source>
</reference>
<gene>
    <name evidence="9" type="ORF">HCU67_07005</name>
</gene>
<dbReference type="Proteomes" id="UP000718451">
    <property type="component" value="Unassembled WGS sequence"/>
</dbReference>
<evidence type="ECO:0000256" key="3">
    <source>
        <dbReference type="ARBA" id="ARBA00022692"/>
    </source>
</evidence>
<feature type="transmembrane region" description="Helical" evidence="6">
    <location>
        <begin position="285"/>
        <end position="301"/>
    </location>
</feature>
<evidence type="ECO:0000313" key="9">
    <source>
        <dbReference type="EMBL" id="NKI31690.1"/>
    </source>
</evidence>